<protein>
    <submittedName>
        <fullName evidence="1">Uncharacterized protein</fullName>
    </submittedName>
</protein>
<dbReference type="Proteomes" id="UP000518288">
    <property type="component" value="Unassembled WGS sequence"/>
</dbReference>
<proteinExistence type="predicted"/>
<reference evidence="1 2" key="1">
    <citation type="submission" date="2020-07" db="EMBL/GenBank/DDBJ databases">
        <title>Genomic Encyclopedia of Archaeal and Bacterial Type Strains, Phase II (KMG-II): from individual species to whole genera.</title>
        <authorList>
            <person name="Goeker M."/>
        </authorList>
    </citation>
    <scope>NUCLEOTIDE SEQUENCE [LARGE SCALE GENOMIC DNA]</scope>
    <source>
        <strain evidence="1 2">DSM 21226</strain>
    </source>
</reference>
<accession>A0A7Y9QZE3</accession>
<comment type="caution">
    <text evidence="1">The sequence shown here is derived from an EMBL/GenBank/DDBJ whole genome shotgun (WGS) entry which is preliminary data.</text>
</comment>
<dbReference type="EMBL" id="JACCFH010000001">
    <property type="protein sequence ID" value="NYG32754.1"/>
    <property type="molecule type" value="Genomic_DNA"/>
</dbReference>
<name>A0A7Y9QZE3_9BURK</name>
<evidence type="ECO:0000313" key="1">
    <source>
        <dbReference type="EMBL" id="NYG32754.1"/>
    </source>
</evidence>
<organism evidence="1 2">
    <name type="scientific">Sphaerotilus montanus</name>
    <dbReference type="NCBI Taxonomy" id="522889"/>
    <lineage>
        <taxon>Bacteria</taxon>
        <taxon>Pseudomonadati</taxon>
        <taxon>Pseudomonadota</taxon>
        <taxon>Betaproteobacteria</taxon>
        <taxon>Burkholderiales</taxon>
        <taxon>Sphaerotilaceae</taxon>
        <taxon>Sphaerotilus</taxon>
    </lineage>
</organism>
<sequence>MNRPLQRWITHPALALGSTVLWGCVELVALWKSRNRRVR</sequence>
<keyword evidence="2" id="KW-1185">Reference proteome</keyword>
<evidence type="ECO:0000313" key="2">
    <source>
        <dbReference type="Proteomes" id="UP000518288"/>
    </source>
</evidence>
<dbReference type="AlphaFoldDB" id="A0A7Y9QZE3"/>
<gene>
    <name evidence="1" type="ORF">BDD16_001740</name>
</gene>